<dbReference type="InterPro" id="IPR016181">
    <property type="entry name" value="Acyl_CoA_acyltransferase"/>
</dbReference>
<dbReference type="Gene3D" id="3.40.630.30">
    <property type="match status" value="1"/>
</dbReference>
<keyword evidence="6" id="KW-1185">Reference proteome</keyword>
<comment type="caution">
    <text evidence="5">The sequence shown here is derived from an EMBL/GenBank/DDBJ whole genome shotgun (WGS) entry which is preliminary data.</text>
</comment>
<comment type="similarity">
    <text evidence="3">Belongs to the acetyltransferase family. RimJ subfamily.</text>
</comment>
<dbReference type="Proteomes" id="UP000192722">
    <property type="component" value="Unassembled WGS sequence"/>
</dbReference>
<accession>A0ABX3U167</accession>
<evidence type="ECO:0000256" key="1">
    <source>
        <dbReference type="ARBA" id="ARBA00022679"/>
    </source>
</evidence>
<dbReference type="PANTHER" id="PTHR43792:SF8">
    <property type="entry name" value="[RIBOSOMAL PROTEIN US5]-ALANINE N-ACETYLTRANSFERASE"/>
    <property type="match status" value="1"/>
</dbReference>
<evidence type="ECO:0000313" key="5">
    <source>
        <dbReference type="EMBL" id="ORJ21218.1"/>
    </source>
</evidence>
<protein>
    <submittedName>
        <fullName evidence="5">GNAT family N-acetyltransferase</fullName>
    </submittedName>
</protein>
<organism evidence="5 6">
    <name type="scientific">Rouxiella silvae</name>
    <dbReference type="NCBI Taxonomy" id="1646373"/>
    <lineage>
        <taxon>Bacteria</taxon>
        <taxon>Pseudomonadati</taxon>
        <taxon>Pseudomonadota</taxon>
        <taxon>Gammaproteobacteria</taxon>
        <taxon>Enterobacterales</taxon>
        <taxon>Yersiniaceae</taxon>
        <taxon>Rouxiella</taxon>
    </lineage>
</organism>
<feature type="domain" description="N-acetyltransferase" evidence="4">
    <location>
        <begin position="10"/>
        <end position="150"/>
    </location>
</feature>
<dbReference type="RefSeq" id="WP_084983069.1">
    <property type="nucleotide sequence ID" value="NZ_CBCSCF010000007.1"/>
</dbReference>
<dbReference type="PANTHER" id="PTHR43792">
    <property type="entry name" value="GNAT FAMILY, PUTATIVE (AFU_ORTHOLOGUE AFUA_3G00765)-RELATED-RELATED"/>
    <property type="match status" value="1"/>
</dbReference>
<dbReference type="InterPro" id="IPR051531">
    <property type="entry name" value="N-acetyltransferase"/>
</dbReference>
<dbReference type="SUPFAM" id="SSF55729">
    <property type="entry name" value="Acyl-CoA N-acyltransferases (Nat)"/>
    <property type="match status" value="1"/>
</dbReference>
<name>A0ABX3U167_9GAMM</name>
<evidence type="ECO:0000259" key="4">
    <source>
        <dbReference type="Pfam" id="PF13302"/>
    </source>
</evidence>
<reference evidence="5 6" key="1">
    <citation type="journal article" date="2017" name="Int. J. Syst. Evol. Microbiol.">
        <title>Rouxiella badensis sp. nov. and Rouxiella silvae sp. nov. isolated from peat bog soil in Germany and emendation of the genus description.</title>
        <authorList>
            <person name="Le Fleche-Mateos A."/>
            <person name="Kugler J.H."/>
            <person name="Hansen S.H."/>
            <person name="Syldatk C."/>
            <person name="Hausmann R."/>
            <person name="Lomprez F."/>
            <person name="Vandenbogaert M."/>
            <person name="Manuguerra J.C."/>
            <person name="Grimont P.A."/>
        </authorList>
    </citation>
    <scope>NUCLEOTIDE SEQUENCE [LARGE SCALE GENOMIC DNA]</scope>
    <source>
        <strain evidence="5 6">213</strain>
    </source>
</reference>
<proteinExistence type="inferred from homology"/>
<keyword evidence="2" id="KW-0012">Acyltransferase</keyword>
<gene>
    <name evidence="5" type="ORF">BS639_10595</name>
</gene>
<sequence length="183" mass="21243">MLYPMFETERLLLNPLRSEDAIQIQQILPQWEIVQFLAASFPWPYPTDGAAFYVDKVALPAVSAGSAWFWTLRVKKSPNDIIGMISLSDAHLNNRGFWLSPLWHRQGLMSEACEVITEYWFNTLQRNVLHAPKAVSNEASRKMSIKSGMRLIRQEKKEYVSGFLDSELWEITREEWSSRHAKL</sequence>
<evidence type="ECO:0000313" key="6">
    <source>
        <dbReference type="Proteomes" id="UP000192722"/>
    </source>
</evidence>
<evidence type="ECO:0000256" key="2">
    <source>
        <dbReference type="ARBA" id="ARBA00023315"/>
    </source>
</evidence>
<dbReference type="InterPro" id="IPR000182">
    <property type="entry name" value="GNAT_dom"/>
</dbReference>
<keyword evidence="1" id="KW-0808">Transferase</keyword>
<evidence type="ECO:0000256" key="3">
    <source>
        <dbReference type="ARBA" id="ARBA00038502"/>
    </source>
</evidence>
<dbReference type="EMBL" id="MRWD01000022">
    <property type="protein sequence ID" value="ORJ21218.1"/>
    <property type="molecule type" value="Genomic_DNA"/>
</dbReference>
<dbReference type="Pfam" id="PF13302">
    <property type="entry name" value="Acetyltransf_3"/>
    <property type="match status" value="1"/>
</dbReference>